<gene>
    <name evidence="1" type="ORF">ALOHA_HF4000001N02ctg1g19</name>
</gene>
<organism evidence="1">
    <name type="scientific">uncultured marine microorganism HF4000_001N02</name>
    <dbReference type="NCBI Taxonomy" id="455504"/>
    <lineage>
        <taxon>unclassified sequences</taxon>
        <taxon>environmental samples</taxon>
    </lineage>
</organism>
<reference evidence="1" key="1">
    <citation type="journal article" date="2008" name="ISME J.">
        <title>Genomic patterns of recombination, clonal divergence and environment in marine microbial populations.</title>
        <authorList>
            <person name="Konstantinidis K.T."/>
            <person name="Delong E.F."/>
        </authorList>
    </citation>
    <scope>NUCLEOTIDE SEQUENCE</scope>
</reference>
<dbReference type="AlphaFoldDB" id="B3T072"/>
<sequence length="107" mass="12353">MPELPRSRKITLTLSQPQFEALDARAGELGCGVQDVIRMWLEKELQGKGQSSEQREASTDVKFLLKLREDLEVQLSHRLQFIQGRNFRVGNKESPQRFQSLGRGWNQ</sequence>
<accession>B3T072</accession>
<proteinExistence type="predicted"/>
<dbReference type="EMBL" id="EU016563">
    <property type="protein sequence ID" value="ABZ05981.1"/>
    <property type="molecule type" value="Genomic_DNA"/>
</dbReference>
<evidence type="ECO:0000313" key="1">
    <source>
        <dbReference type="EMBL" id="ABZ05981.1"/>
    </source>
</evidence>
<name>B3T072_9ZZZZ</name>
<protein>
    <submittedName>
        <fullName evidence="1">Uncharacterized protein</fullName>
    </submittedName>
</protein>